<dbReference type="InterPro" id="IPR008271">
    <property type="entry name" value="Ser/Thr_kinase_AS"/>
</dbReference>
<keyword evidence="7" id="KW-0808">Transferase</keyword>
<dbReference type="Proteomes" id="UP000001542">
    <property type="component" value="Unassembled WGS sequence"/>
</dbReference>
<evidence type="ECO:0000259" key="6">
    <source>
        <dbReference type="PROSITE" id="PS50011"/>
    </source>
</evidence>
<dbReference type="SUPFAM" id="SSF56112">
    <property type="entry name" value="Protein kinase-like (PK-like)"/>
    <property type="match status" value="1"/>
</dbReference>
<name>A2F9M7_TRIV3</name>
<gene>
    <name evidence="7" type="ORF">TVAG_125520</name>
</gene>
<dbReference type="VEuPathDB" id="TrichDB:TVAG_125520"/>
<evidence type="ECO:0000256" key="4">
    <source>
        <dbReference type="RuleBase" id="RU000304"/>
    </source>
</evidence>
<dbReference type="PROSITE" id="PS00108">
    <property type="entry name" value="PROTEIN_KINASE_ST"/>
    <property type="match status" value="1"/>
</dbReference>
<dbReference type="GO" id="GO:0005524">
    <property type="term" value="F:ATP binding"/>
    <property type="evidence" value="ECO:0007669"/>
    <property type="project" value="UniProtKB-UniRule"/>
</dbReference>
<keyword evidence="2 3" id="KW-0067">ATP-binding</keyword>
<dbReference type="Pfam" id="PF00069">
    <property type="entry name" value="Pkinase"/>
    <property type="match status" value="1"/>
</dbReference>
<dbReference type="eggNOG" id="KOG0586">
    <property type="taxonomic scope" value="Eukaryota"/>
</dbReference>
<dbReference type="PROSITE" id="PS00107">
    <property type="entry name" value="PROTEIN_KINASE_ATP"/>
    <property type="match status" value="1"/>
</dbReference>
<keyword evidence="4" id="KW-0723">Serine/threonine-protein kinase</keyword>
<dbReference type="InterPro" id="IPR011009">
    <property type="entry name" value="Kinase-like_dom_sf"/>
</dbReference>
<dbReference type="STRING" id="5722.A2F9M7"/>
<dbReference type="RefSeq" id="XP_001311338.1">
    <property type="nucleotide sequence ID" value="XM_001311337.1"/>
</dbReference>
<dbReference type="PROSITE" id="PS50011">
    <property type="entry name" value="PROTEIN_KINASE_DOM"/>
    <property type="match status" value="1"/>
</dbReference>
<dbReference type="GO" id="GO:0004674">
    <property type="term" value="F:protein serine/threonine kinase activity"/>
    <property type="evidence" value="ECO:0000318"/>
    <property type="project" value="GO_Central"/>
</dbReference>
<sequence>MDKKEVTIDPAASSGEPRIIDNFEILEEIGAGAFSTVHIARHITTGVYAAAKIVDLSRLGQHEFNGIMREISVFMQVEHPNVCSCYRMSLEGKSLILFIEYAVGGTLLSYVNKNSGLKEPEAQRIFFQIYSALRYLHNYYFLVHRDLKLENILFDANWNVKITDFGLASTSYCNIMRSYVGTPGYTPPEVIAGNDYDEKCDVWSLGVCLYAMITANLPFSTGNNYRKLIDEAENLRFPLNFSPALVDLLKRMLHVRPSSRCRLIDIQNHPWLRGVTPMMLNMAPSPIVFYQVNGYSDILKFKRRPTKPKEEIIEKCKEYNIDPEQLKKKLSEGIISDNTTTYFCLLHPLMEKPSLPEKPKPKQRRERCNSTIPKKGGSASQSTKGVYKNAAALVIGAAPQKSTHHPSYY</sequence>
<dbReference type="VEuPathDB" id="TrichDB:TVAGG3_0941740"/>
<evidence type="ECO:0000256" key="1">
    <source>
        <dbReference type="ARBA" id="ARBA00022741"/>
    </source>
</evidence>
<comment type="similarity">
    <text evidence="4">Belongs to the protein kinase superfamily.</text>
</comment>
<dbReference type="InParanoid" id="A2F9M7"/>
<dbReference type="PANTHER" id="PTHR24346">
    <property type="entry name" value="MAP/MICROTUBULE AFFINITY-REGULATING KINASE"/>
    <property type="match status" value="1"/>
</dbReference>
<feature type="region of interest" description="Disordered" evidence="5">
    <location>
        <begin position="353"/>
        <end position="383"/>
    </location>
</feature>
<dbReference type="FunFam" id="1.10.510.10:FF:001339">
    <property type="entry name" value="CAMK family protein kinase"/>
    <property type="match status" value="1"/>
</dbReference>
<protein>
    <submittedName>
        <fullName evidence="7">CAMK family protein kinase</fullName>
    </submittedName>
</protein>
<keyword evidence="7" id="KW-0418">Kinase</keyword>
<accession>A2F9M7</accession>
<evidence type="ECO:0000313" key="8">
    <source>
        <dbReference type="Proteomes" id="UP000001542"/>
    </source>
</evidence>
<dbReference type="OrthoDB" id="6513151at2759"/>
<proteinExistence type="inferred from homology"/>
<evidence type="ECO:0000256" key="3">
    <source>
        <dbReference type="PROSITE-ProRule" id="PRU10141"/>
    </source>
</evidence>
<dbReference type="InterPro" id="IPR000719">
    <property type="entry name" value="Prot_kinase_dom"/>
</dbReference>
<dbReference type="PANTHER" id="PTHR24346:SF30">
    <property type="entry name" value="MATERNAL EMBRYONIC LEUCINE ZIPPER KINASE"/>
    <property type="match status" value="1"/>
</dbReference>
<reference evidence="7" key="2">
    <citation type="journal article" date="2007" name="Science">
        <title>Draft genome sequence of the sexually transmitted pathogen Trichomonas vaginalis.</title>
        <authorList>
            <person name="Carlton J.M."/>
            <person name="Hirt R.P."/>
            <person name="Silva J.C."/>
            <person name="Delcher A.L."/>
            <person name="Schatz M."/>
            <person name="Zhao Q."/>
            <person name="Wortman J.R."/>
            <person name="Bidwell S.L."/>
            <person name="Alsmark U.C.M."/>
            <person name="Besteiro S."/>
            <person name="Sicheritz-Ponten T."/>
            <person name="Noel C.J."/>
            <person name="Dacks J.B."/>
            <person name="Foster P.G."/>
            <person name="Simillion C."/>
            <person name="Van de Peer Y."/>
            <person name="Miranda-Saavedra D."/>
            <person name="Barton G.J."/>
            <person name="Westrop G.D."/>
            <person name="Mueller S."/>
            <person name="Dessi D."/>
            <person name="Fiori P.L."/>
            <person name="Ren Q."/>
            <person name="Paulsen I."/>
            <person name="Zhang H."/>
            <person name="Bastida-Corcuera F.D."/>
            <person name="Simoes-Barbosa A."/>
            <person name="Brown M.T."/>
            <person name="Hayes R.D."/>
            <person name="Mukherjee M."/>
            <person name="Okumura C.Y."/>
            <person name="Schneider R."/>
            <person name="Smith A.J."/>
            <person name="Vanacova S."/>
            <person name="Villalvazo M."/>
            <person name="Haas B.J."/>
            <person name="Pertea M."/>
            <person name="Feldblyum T.V."/>
            <person name="Utterback T.R."/>
            <person name="Shu C.L."/>
            <person name="Osoegawa K."/>
            <person name="de Jong P.J."/>
            <person name="Hrdy I."/>
            <person name="Horvathova L."/>
            <person name="Zubacova Z."/>
            <person name="Dolezal P."/>
            <person name="Malik S.B."/>
            <person name="Logsdon J.M. Jr."/>
            <person name="Henze K."/>
            <person name="Gupta A."/>
            <person name="Wang C.C."/>
            <person name="Dunne R.L."/>
            <person name="Upcroft J.A."/>
            <person name="Upcroft P."/>
            <person name="White O."/>
            <person name="Salzberg S.L."/>
            <person name="Tang P."/>
            <person name="Chiu C.-H."/>
            <person name="Lee Y.-S."/>
            <person name="Embley T.M."/>
            <person name="Coombs G.H."/>
            <person name="Mottram J.C."/>
            <person name="Tachezy J."/>
            <person name="Fraser-Liggett C.M."/>
            <person name="Johnson P.J."/>
        </authorList>
    </citation>
    <scope>NUCLEOTIDE SEQUENCE [LARGE SCALE GENOMIC DNA]</scope>
    <source>
        <strain evidence="7">G3</strain>
    </source>
</reference>
<feature type="binding site" evidence="3">
    <location>
        <position position="52"/>
    </location>
    <ligand>
        <name>ATP</name>
        <dbReference type="ChEBI" id="CHEBI:30616"/>
    </ligand>
</feature>
<dbReference type="InterPro" id="IPR017441">
    <property type="entry name" value="Protein_kinase_ATP_BS"/>
</dbReference>
<dbReference type="SMR" id="A2F9M7"/>
<evidence type="ECO:0000313" key="7">
    <source>
        <dbReference type="EMBL" id="EAX98408.1"/>
    </source>
</evidence>
<dbReference type="OMA" id="CRPSIDK"/>
<dbReference type="EMBL" id="DS113677">
    <property type="protein sequence ID" value="EAX98408.1"/>
    <property type="molecule type" value="Genomic_DNA"/>
</dbReference>
<organism evidence="7 8">
    <name type="scientific">Trichomonas vaginalis (strain ATCC PRA-98 / G3)</name>
    <dbReference type="NCBI Taxonomy" id="412133"/>
    <lineage>
        <taxon>Eukaryota</taxon>
        <taxon>Metamonada</taxon>
        <taxon>Parabasalia</taxon>
        <taxon>Trichomonadida</taxon>
        <taxon>Trichomonadidae</taxon>
        <taxon>Trichomonas</taxon>
    </lineage>
</organism>
<dbReference type="Gene3D" id="1.10.510.10">
    <property type="entry name" value="Transferase(Phosphotransferase) domain 1"/>
    <property type="match status" value="1"/>
</dbReference>
<dbReference type="SMART" id="SM00220">
    <property type="entry name" value="S_TKc"/>
    <property type="match status" value="1"/>
</dbReference>
<reference evidence="7" key="1">
    <citation type="submission" date="2006-10" db="EMBL/GenBank/DDBJ databases">
        <authorList>
            <person name="Amadeo P."/>
            <person name="Zhao Q."/>
            <person name="Wortman J."/>
            <person name="Fraser-Liggett C."/>
            <person name="Carlton J."/>
        </authorList>
    </citation>
    <scope>NUCLEOTIDE SEQUENCE</scope>
    <source>
        <strain evidence="7">G3</strain>
    </source>
</reference>
<evidence type="ECO:0000256" key="2">
    <source>
        <dbReference type="ARBA" id="ARBA00022840"/>
    </source>
</evidence>
<dbReference type="GO" id="GO:0051726">
    <property type="term" value="P:regulation of cell cycle"/>
    <property type="evidence" value="ECO:0000318"/>
    <property type="project" value="GO_Central"/>
</dbReference>
<keyword evidence="1 3" id="KW-0547">Nucleotide-binding</keyword>
<keyword evidence="8" id="KW-1185">Reference proteome</keyword>
<feature type="domain" description="Protein kinase" evidence="6">
    <location>
        <begin position="23"/>
        <end position="272"/>
    </location>
</feature>
<evidence type="ECO:0000256" key="5">
    <source>
        <dbReference type="SAM" id="MobiDB-lite"/>
    </source>
</evidence>
<dbReference type="CDD" id="cd14003">
    <property type="entry name" value="STKc_AMPK-like"/>
    <property type="match status" value="1"/>
</dbReference>
<dbReference type="AlphaFoldDB" id="A2F9M7"/>
<dbReference type="KEGG" id="tva:4756205"/>